<evidence type="ECO:0000313" key="4">
    <source>
        <dbReference type="Proteomes" id="UP000230750"/>
    </source>
</evidence>
<keyword evidence="4" id="KW-1185">Reference proteome</keyword>
<protein>
    <submittedName>
        <fullName evidence="3">Putative coiled-coil domain-containing protein</fullName>
    </submittedName>
</protein>
<dbReference type="AlphaFoldDB" id="A0A2G8LFY9"/>
<comment type="caution">
    <text evidence="3">The sequence shown here is derived from an EMBL/GenBank/DDBJ whole genome shotgun (WGS) entry which is preliminary data.</text>
</comment>
<dbReference type="InterPro" id="IPR052825">
    <property type="entry name" value="CCD-Prefoldin_beta-like"/>
</dbReference>
<gene>
    <name evidence="3" type="ORF">BSL78_03914</name>
</gene>
<feature type="coiled-coil region" evidence="1">
    <location>
        <begin position="3"/>
        <end position="88"/>
    </location>
</feature>
<dbReference type="PANTHER" id="PTHR34479">
    <property type="entry name" value="COILED-COIL DOMAIN-CONTAINING PROTEIN 30"/>
    <property type="match status" value="1"/>
</dbReference>
<evidence type="ECO:0000256" key="2">
    <source>
        <dbReference type="SAM" id="MobiDB-lite"/>
    </source>
</evidence>
<sequence>MEINQISNQLDNQNRKYLNLKLQMKEKMENARMVENEESLSDQNRNISSLEYRTKFLEQENGMLQDRISSLSRQRMALEKVVREYRMEKQKEDIYKAIGNAPSGQPFTPSSGLGLSLGLPKTPYSSGIGNSVSNSLISGTDISRPGLGLLMKSVSPSAPRTNVYGNGLNTDSPRPGVESDGMSADTEGR</sequence>
<proteinExistence type="predicted"/>
<feature type="region of interest" description="Disordered" evidence="2">
    <location>
        <begin position="152"/>
        <end position="189"/>
    </location>
</feature>
<organism evidence="3 4">
    <name type="scientific">Stichopus japonicus</name>
    <name type="common">Sea cucumber</name>
    <dbReference type="NCBI Taxonomy" id="307972"/>
    <lineage>
        <taxon>Eukaryota</taxon>
        <taxon>Metazoa</taxon>
        <taxon>Echinodermata</taxon>
        <taxon>Eleutherozoa</taxon>
        <taxon>Echinozoa</taxon>
        <taxon>Holothuroidea</taxon>
        <taxon>Aspidochirotacea</taxon>
        <taxon>Aspidochirotida</taxon>
        <taxon>Stichopodidae</taxon>
        <taxon>Apostichopus</taxon>
    </lineage>
</organism>
<accession>A0A2G8LFY9</accession>
<evidence type="ECO:0000313" key="3">
    <source>
        <dbReference type="EMBL" id="PIK59168.1"/>
    </source>
</evidence>
<dbReference type="Proteomes" id="UP000230750">
    <property type="component" value="Unassembled WGS sequence"/>
</dbReference>
<feature type="compositionally biased region" description="Polar residues" evidence="2">
    <location>
        <begin position="154"/>
        <end position="172"/>
    </location>
</feature>
<dbReference type="EMBL" id="MRZV01000091">
    <property type="protein sequence ID" value="PIK59168.1"/>
    <property type="molecule type" value="Genomic_DNA"/>
</dbReference>
<dbReference type="OrthoDB" id="10007527at2759"/>
<keyword evidence="1" id="KW-0175">Coiled coil</keyword>
<evidence type="ECO:0000256" key="1">
    <source>
        <dbReference type="SAM" id="Coils"/>
    </source>
</evidence>
<reference evidence="3 4" key="1">
    <citation type="journal article" date="2017" name="PLoS Biol.">
        <title>The sea cucumber genome provides insights into morphological evolution and visceral regeneration.</title>
        <authorList>
            <person name="Zhang X."/>
            <person name="Sun L."/>
            <person name="Yuan J."/>
            <person name="Sun Y."/>
            <person name="Gao Y."/>
            <person name="Zhang L."/>
            <person name="Li S."/>
            <person name="Dai H."/>
            <person name="Hamel J.F."/>
            <person name="Liu C."/>
            <person name="Yu Y."/>
            <person name="Liu S."/>
            <person name="Lin W."/>
            <person name="Guo K."/>
            <person name="Jin S."/>
            <person name="Xu P."/>
            <person name="Storey K.B."/>
            <person name="Huan P."/>
            <person name="Zhang T."/>
            <person name="Zhou Y."/>
            <person name="Zhang J."/>
            <person name="Lin C."/>
            <person name="Li X."/>
            <person name="Xing L."/>
            <person name="Huo D."/>
            <person name="Sun M."/>
            <person name="Wang L."/>
            <person name="Mercier A."/>
            <person name="Li F."/>
            <person name="Yang H."/>
            <person name="Xiang J."/>
        </authorList>
    </citation>
    <scope>NUCLEOTIDE SEQUENCE [LARGE SCALE GENOMIC DNA]</scope>
    <source>
        <strain evidence="3">Shaxun</strain>
        <tissue evidence="3">Muscle</tissue>
    </source>
</reference>
<name>A0A2G8LFY9_STIJA</name>
<dbReference type="PANTHER" id="PTHR34479:SF1">
    <property type="entry name" value="COILED-COIL DOMAIN-CONTAINING PROTEIN 30"/>
    <property type="match status" value="1"/>
</dbReference>